<keyword evidence="9" id="KW-0333">Golgi apparatus</keyword>
<accession>A0A811KU59</accession>
<dbReference type="PANTHER" id="PTHR21422">
    <property type="entry name" value="RAB3 GTPASE-ACTIVATING PROTEIN CATALYTIC SUBUNIT"/>
    <property type="match status" value="1"/>
</dbReference>
<evidence type="ECO:0000256" key="3">
    <source>
        <dbReference type="ARBA" id="ARBA00004496"/>
    </source>
</evidence>
<protein>
    <recommendedName>
        <fullName evidence="5">Rab3 GTPase-activating protein catalytic subunit</fullName>
    </recommendedName>
</protein>
<dbReference type="AlphaFoldDB" id="A0A811KU59"/>
<dbReference type="Pfam" id="PF19533">
    <property type="entry name" value="Rab3-GAP_cat_C"/>
    <property type="match status" value="1"/>
</dbReference>
<dbReference type="GO" id="GO:0005794">
    <property type="term" value="C:Golgi apparatus"/>
    <property type="evidence" value="ECO:0007669"/>
    <property type="project" value="UniProtKB-SubCell"/>
</dbReference>
<keyword evidence="6" id="KW-0343">GTPase activation</keyword>
<evidence type="ECO:0000256" key="4">
    <source>
        <dbReference type="ARBA" id="ARBA00008856"/>
    </source>
</evidence>
<gene>
    <name evidence="13" type="ORF">BOKJ2_LOCUS8799</name>
</gene>
<evidence type="ECO:0000313" key="13">
    <source>
        <dbReference type="EMBL" id="CAD5220148.1"/>
    </source>
</evidence>
<feature type="compositionally biased region" description="Polar residues" evidence="10">
    <location>
        <begin position="529"/>
        <end position="543"/>
    </location>
</feature>
<keyword evidence="8" id="KW-0256">Endoplasmic reticulum</keyword>
<dbReference type="InterPro" id="IPR045698">
    <property type="entry name" value="Rab3GAP1_C"/>
</dbReference>
<comment type="caution">
    <text evidence="13">The sequence shown here is derived from an EMBL/GenBank/DDBJ whole genome shotgun (WGS) entry which is preliminary data.</text>
</comment>
<dbReference type="GO" id="GO:0005783">
    <property type="term" value="C:endoplasmic reticulum"/>
    <property type="evidence" value="ECO:0007669"/>
    <property type="project" value="UniProtKB-SubCell"/>
</dbReference>
<name>A0A811KU59_9BILA</name>
<evidence type="ECO:0000313" key="14">
    <source>
        <dbReference type="Proteomes" id="UP000614601"/>
    </source>
</evidence>
<dbReference type="InterPro" id="IPR026147">
    <property type="entry name" value="Rab3GAP1_conserved"/>
</dbReference>
<dbReference type="Pfam" id="PF13890">
    <property type="entry name" value="Rab3-GTPase_cat"/>
    <property type="match status" value="1"/>
</dbReference>
<dbReference type="Proteomes" id="UP000614601">
    <property type="component" value="Unassembled WGS sequence"/>
</dbReference>
<evidence type="ECO:0000256" key="7">
    <source>
        <dbReference type="ARBA" id="ARBA00022490"/>
    </source>
</evidence>
<keyword evidence="14" id="KW-1185">Reference proteome</keyword>
<dbReference type="EMBL" id="CAJFDH010000004">
    <property type="protein sequence ID" value="CAD5220148.1"/>
    <property type="molecule type" value="Genomic_DNA"/>
</dbReference>
<dbReference type="EMBL" id="CAJFCW020000004">
    <property type="protein sequence ID" value="CAG9113263.1"/>
    <property type="molecule type" value="Genomic_DNA"/>
</dbReference>
<evidence type="ECO:0000256" key="1">
    <source>
        <dbReference type="ARBA" id="ARBA00004222"/>
    </source>
</evidence>
<dbReference type="GO" id="GO:0005096">
    <property type="term" value="F:GTPase activator activity"/>
    <property type="evidence" value="ECO:0007669"/>
    <property type="project" value="UniProtKB-KW"/>
</dbReference>
<evidence type="ECO:0000256" key="6">
    <source>
        <dbReference type="ARBA" id="ARBA00022468"/>
    </source>
</evidence>
<evidence type="ECO:0000256" key="8">
    <source>
        <dbReference type="ARBA" id="ARBA00022824"/>
    </source>
</evidence>
<dbReference type="Proteomes" id="UP000783686">
    <property type="component" value="Unassembled WGS sequence"/>
</dbReference>
<dbReference type="OrthoDB" id="17346at2759"/>
<evidence type="ECO:0000256" key="5">
    <source>
        <dbReference type="ARBA" id="ARBA00015817"/>
    </source>
</evidence>
<dbReference type="InterPro" id="IPR045700">
    <property type="entry name" value="Rab3GAP1"/>
</dbReference>
<comment type="similarity">
    <text evidence="4">Belongs to the Rab3-GAP catalytic subunit family.</text>
</comment>
<evidence type="ECO:0000256" key="9">
    <source>
        <dbReference type="ARBA" id="ARBA00023034"/>
    </source>
</evidence>
<feature type="domain" description="Rab3GAP catalytic subunit C-terminal" evidence="12">
    <location>
        <begin position="747"/>
        <end position="894"/>
    </location>
</feature>
<dbReference type="PANTHER" id="PTHR21422:SF9">
    <property type="entry name" value="RAB3 GTPASE-ACTIVATING PROTEIN CATALYTIC SUBUNIT"/>
    <property type="match status" value="1"/>
</dbReference>
<proteinExistence type="inferred from homology"/>
<sequence length="895" mass="102515">METGTDEVFEINDFTVVTEGEVLIVALESQFNEWNLKKVRPSAVKQLDKKLKKRTGEIKYKDASYQLTLNYIDVEEDTKEDIDDKANNDEEDEFRYLPAGIKDMIEPEFDFREEEDIFTQYGVFEHIVISARGYEGLICNSNLLHEFQSAVLVASSNVDCEIPIFINYGEENRNAYIGVCQNKSVRTRYEGFELHKYYVKYGYFQGLYDMFKDKVNCPLPNFPPVSTSVRFDYIHKYVNFDDASSTSSDTDMFQLYFGAETNLINELSLSTIWPKLSDQGINESETFSDLDPLLAPRWIVGVKFDSECKQLYNSLGELLDVREADTGNLKVLDCVDYKHDQDNKIGNALSGITQGHPHHDVNFIDSTNAKALRVRQYAKEKLKDILENEFKTTTIAGTGEFYDEIVNGLNQCKSAPDASLISRVSVVLLKCLLAKNDQLAKFCAVWFEFVSYLRLCWENARSIKGICEEAKPELQYCILYQKLEMIQFCIETKRKRHALYDEGNGVQAMGLNSSSSDIFYDAEDEPSESSDTLTVPGSTNTPTGRLEPLDGEYLLDHPDTLIYVPITQDHGPMTEDMIEERAQYLESLEDADKRMRAQLDNVISDMQAFKAANVGSRIEDFVRWHSPRDWVVDDDGNGRLSERMSLENNVWVECWNEARAIPVSAQVRLFNEAKEAETILHLFESITVRELIDLISPVVFHQAGLTLLHNCDNNGVMLVGEEMKQLCKMLQRATMAGLPEDYFDTHKKIQQVEVLLARLQKLKEMFEKELVEVSTMRQQTVDQAMLDTVVMELARDYRSRVLDAPNGPISLCVRNILYRSVEEHKEEEATRPVNDSFFSGKQLKLPAPFRKHYILRTICSRPGVESRLVPQRMYACVGENHFRVCGALTEDLTFH</sequence>
<evidence type="ECO:0000256" key="10">
    <source>
        <dbReference type="SAM" id="MobiDB-lite"/>
    </source>
</evidence>
<keyword evidence="7" id="KW-0963">Cytoplasm</keyword>
<reference evidence="13" key="1">
    <citation type="submission" date="2020-09" db="EMBL/GenBank/DDBJ databases">
        <authorList>
            <person name="Kikuchi T."/>
        </authorList>
    </citation>
    <scope>NUCLEOTIDE SEQUENCE</scope>
    <source>
        <strain evidence="13">SH1</strain>
    </source>
</reference>
<evidence type="ECO:0000259" key="12">
    <source>
        <dbReference type="Pfam" id="PF19533"/>
    </source>
</evidence>
<comment type="subcellular location">
    <subcellularLocation>
        <location evidence="3">Cytoplasm</location>
    </subcellularLocation>
    <subcellularLocation>
        <location evidence="2">Endoplasmic reticulum</location>
    </subcellularLocation>
    <subcellularLocation>
        <location evidence="1">Golgi apparatus</location>
        <location evidence="1">cis-Golgi network</location>
    </subcellularLocation>
</comment>
<organism evidence="13 14">
    <name type="scientific">Bursaphelenchus okinawaensis</name>
    <dbReference type="NCBI Taxonomy" id="465554"/>
    <lineage>
        <taxon>Eukaryota</taxon>
        <taxon>Metazoa</taxon>
        <taxon>Ecdysozoa</taxon>
        <taxon>Nematoda</taxon>
        <taxon>Chromadorea</taxon>
        <taxon>Rhabditida</taxon>
        <taxon>Tylenchina</taxon>
        <taxon>Tylenchomorpha</taxon>
        <taxon>Aphelenchoidea</taxon>
        <taxon>Aphelenchoididae</taxon>
        <taxon>Bursaphelenchus</taxon>
    </lineage>
</organism>
<feature type="domain" description="Rab3GAP catalytic subunit conserved" evidence="11">
    <location>
        <begin position="539"/>
        <end position="684"/>
    </location>
</feature>
<feature type="region of interest" description="Disordered" evidence="10">
    <location>
        <begin position="523"/>
        <end position="546"/>
    </location>
</feature>
<evidence type="ECO:0000259" key="11">
    <source>
        <dbReference type="Pfam" id="PF13890"/>
    </source>
</evidence>
<evidence type="ECO:0000256" key="2">
    <source>
        <dbReference type="ARBA" id="ARBA00004240"/>
    </source>
</evidence>